<evidence type="ECO:0000313" key="2">
    <source>
        <dbReference type="Proteomes" id="UP000290273"/>
    </source>
</evidence>
<sequence length="109" mass="13117">MKKILFNKKNIFLFFFILLLFLFNQYLFSKKNKDIEFVVDHHMTKKLTNVKHKLYSINNFNVIFSDGQTSVVQINGLSKRSPHASTTYEIFLQKNKNHSWKVKRLYKIK</sequence>
<name>A0ABY0ER02_CLOTA</name>
<dbReference type="RefSeq" id="WP_023437365.1">
    <property type="nucleotide sequence ID" value="NZ_CASHSW010000015.1"/>
</dbReference>
<protein>
    <recommendedName>
        <fullName evidence="3">DUF4829 domain-containing protein</fullName>
    </recommendedName>
</protein>
<gene>
    <name evidence="1" type="ORF">DP131_04365</name>
</gene>
<comment type="caution">
    <text evidence="1">The sequence shown here is derived from an EMBL/GenBank/DDBJ whole genome shotgun (WGS) entry which is preliminary data.</text>
</comment>
<proteinExistence type="predicted"/>
<accession>A0ABY0ER02</accession>
<organism evidence="1 2">
    <name type="scientific">Clostridium tetani</name>
    <dbReference type="NCBI Taxonomy" id="1513"/>
    <lineage>
        <taxon>Bacteria</taxon>
        <taxon>Bacillati</taxon>
        <taxon>Bacillota</taxon>
        <taxon>Clostridia</taxon>
        <taxon>Eubacteriales</taxon>
        <taxon>Clostridiaceae</taxon>
        <taxon>Clostridium</taxon>
    </lineage>
</organism>
<reference evidence="1 2" key="1">
    <citation type="submission" date="2018-06" db="EMBL/GenBank/DDBJ databases">
        <title>Genome conservation of Clostridium tetani.</title>
        <authorList>
            <person name="Bruggemann H."/>
            <person name="Popoff M.R."/>
        </authorList>
    </citation>
    <scope>NUCLEOTIDE SEQUENCE [LARGE SCALE GENOMIC DNA]</scope>
    <source>
        <strain evidence="1 2">63.05</strain>
    </source>
</reference>
<evidence type="ECO:0000313" key="1">
    <source>
        <dbReference type="EMBL" id="RXI57527.1"/>
    </source>
</evidence>
<dbReference type="EMBL" id="QMAU01000020">
    <property type="protein sequence ID" value="RXI57527.1"/>
    <property type="molecule type" value="Genomic_DNA"/>
</dbReference>
<evidence type="ECO:0008006" key="3">
    <source>
        <dbReference type="Google" id="ProtNLM"/>
    </source>
</evidence>
<dbReference type="Proteomes" id="UP000290273">
    <property type="component" value="Unassembled WGS sequence"/>
</dbReference>